<dbReference type="InterPro" id="IPR058840">
    <property type="entry name" value="AAA_SelU"/>
</dbReference>
<sequence>MSERILPSIQYRELLEHPHYLIDVRSPAEFEEFHEPGSINVPLFTNDERAQIGTLYKQESPEKAKEIGVNIYSKKLPEFYAKWMKFNEKYAPKTAVVACARGGMRSASFVSVMHAMDIPVLQLEGGVRSIRKHVQERLESLSQMNWKTIVLEGNTGTGKTKWLEELKQRGYPVIDLEGLANHRGSVFGQIGKTFRSQKQFEFLLAKELSKISPGKTMILEAESKRIGRIVLPDFIMETKENGHYIEIHDGLDRRVDRLLEDYQPHEYVEEFKHASAIIRKGLPTVFQKEMDELLKQEDFKQLSKLLLTEYYDKKYGHKRATNESDFVKRELLLHDLSEEEIMDTVEEEVNHLMVT</sequence>
<feature type="domain" description="Rhodanese" evidence="2">
    <location>
        <begin position="15"/>
        <end position="139"/>
    </location>
</feature>
<dbReference type="Proteomes" id="UP000281498">
    <property type="component" value="Unassembled WGS sequence"/>
</dbReference>
<dbReference type="PANTHER" id="PTHR30401:SF0">
    <property type="entry name" value="TRNA 2-SELENOURIDINE SYNTHASE"/>
    <property type="match status" value="1"/>
</dbReference>
<name>A0A3A9KF14_9BACI</name>
<dbReference type="InterPro" id="IPR027417">
    <property type="entry name" value="P-loop_NTPase"/>
</dbReference>
<evidence type="ECO:0000259" key="2">
    <source>
        <dbReference type="PROSITE" id="PS50206"/>
    </source>
</evidence>
<keyword evidence="4" id="KW-1185">Reference proteome</keyword>
<gene>
    <name evidence="3" type="ORF">CR203_03655</name>
</gene>
<dbReference type="InterPro" id="IPR017582">
    <property type="entry name" value="SelU"/>
</dbReference>
<organism evidence="3 4">
    <name type="scientific">Salipaludibacillus neizhouensis</name>
    <dbReference type="NCBI Taxonomy" id="885475"/>
    <lineage>
        <taxon>Bacteria</taxon>
        <taxon>Bacillati</taxon>
        <taxon>Bacillota</taxon>
        <taxon>Bacilli</taxon>
        <taxon>Bacillales</taxon>
        <taxon>Bacillaceae</taxon>
    </lineage>
</organism>
<reference evidence="3 4" key="1">
    <citation type="submission" date="2017-10" db="EMBL/GenBank/DDBJ databases">
        <title>Bacillus sp. nov., a halophilic bacterium isolated from a Keqin Lake.</title>
        <authorList>
            <person name="Wang H."/>
        </authorList>
    </citation>
    <scope>NUCLEOTIDE SEQUENCE [LARGE SCALE GENOMIC DNA]</scope>
    <source>
        <strain evidence="3 4">KCTC 13187</strain>
    </source>
</reference>
<dbReference type="Gene3D" id="3.40.250.10">
    <property type="entry name" value="Rhodanese-like domain"/>
    <property type="match status" value="1"/>
</dbReference>
<protein>
    <submittedName>
        <fullName evidence="3">tRNA 2-selenouridine(34) synthase MnmH</fullName>
    </submittedName>
</protein>
<comment type="caution">
    <text evidence="3">The sequence shown here is derived from an EMBL/GenBank/DDBJ whole genome shotgun (WGS) entry which is preliminary data.</text>
</comment>
<dbReference type="EMBL" id="PDOE01000001">
    <property type="protein sequence ID" value="RKL69141.1"/>
    <property type="molecule type" value="Genomic_DNA"/>
</dbReference>
<dbReference type="PROSITE" id="PS50206">
    <property type="entry name" value="RHODANESE_3"/>
    <property type="match status" value="1"/>
</dbReference>
<accession>A0A3A9KF14</accession>
<dbReference type="Pfam" id="PF26341">
    <property type="entry name" value="AAA_SelU"/>
    <property type="match status" value="1"/>
</dbReference>
<evidence type="ECO:0000313" key="3">
    <source>
        <dbReference type="EMBL" id="RKL69141.1"/>
    </source>
</evidence>
<dbReference type="SUPFAM" id="SSF52821">
    <property type="entry name" value="Rhodanese/Cell cycle control phosphatase"/>
    <property type="match status" value="1"/>
</dbReference>
<dbReference type="GO" id="GO:0043828">
    <property type="term" value="F:tRNA 2-selenouridine synthase activity"/>
    <property type="evidence" value="ECO:0007669"/>
    <property type="project" value="InterPro"/>
</dbReference>
<dbReference type="NCBIfam" id="NF008750">
    <property type="entry name" value="PRK11784.1-2"/>
    <property type="match status" value="1"/>
</dbReference>
<keyword evidence="1" id="KW-0711">Selenium</keyword>
<dbReference type="SUPFAM" id="SSF52540">
    <property type="entry name" value="P-loop containing nucleoside triphosphate hydrolases"/>
    <property type="match status" value="1"/>
</dbReference>
<dbReference type="NCBIfam" id="TIGR03167">
    <property type="entry name" value="tRNA_sel_U_synt"/>
    <property type="match status" value="1"/>
</dbReference>
<dbReference type="Pfam" id="PF00581">
    <property type="entry name" value="Rhodanese"/>
    <property type="match status" value="1"/>
</dbReference>
<dbReference type="AlphaFoldDB" id="A0A3A9KF14"/>
<dbReference type="InterPro" id="IPR001763">
    <property type="entry name" value="Rhodanese-like_dom"/>
</dbReference>
<dbReference type="RefSeq" id="WP_110936220.1">
    <property type="nucleotide sequence ID" value="NZ_KZ614146.1"/>
</dbReference>
<evidence type="ECO:0000313" key="4">
    <source>
        <dbReference type="Proteomes" id="UP000281498"/>
    </source>
</evidence>
<dbReference type="OrthoDB" id="9808735at2"/>
<dbReference type="SMART" id="SM00450">
    <property type="entry name" value="RHOD"/>
    <property type="match status" value="1"/>
</dbReference>
<dbReference type="PANTHER" id="PTHR30401">
    <property type="entry name" value="TRNA 2-SELENOURIDINE SYNTHASE"/>
    <property type="match status" value="1"/>
</dbReference>
<dbReference type="InterPro" id="IPR036873">
    <property type="entry name" value="Rhodanese-like_dom_sf"/>
</dbReference>
<dbReference type="GO" id="GO:0002098">
    <property type="term" value="P:tRNA wobble uridine modification"/>
    <property type="evidence" value="ECO:0007669"/>
    <property type="project" value="InterPro"/>
</dbReference>
<evidence type="ECO:0000256" key="1">
    <source>
        <dbReference type="ARBA" id="ARBA00023266"/>
    </source>
</evidence>
<proteinExistence type="predicted"/>